<dbReference type="AlphaFoldDB" id="A0A6C0I8J0"/>
<accession>A0A6C0I8J0</accession>
<proteinExistence type="predicted"/>
<organism evidence="1">
    <name type="scientific">viral metagenome</name>
    <dbReference type="NCBI Taxonomy" id="1070528"/>
    <lineage>
        <taxon>unclassified sequences</taxon>
        <taxon>metagenomes</taxon>
        <taxon>organismal metagenomes</taxon>
    </lineage>
</organism>
<protein>
    <submittedName>
        <fullName evidence="1">Uncharacterized protein</fullName>
    </submittedName>
</protein>
<name>A0A6C0I8J0_9ZZZZ</name>
<dbReference type="EMBL" id="MN740136">
    <property type="protein sequence ID" value="QHT89069.1"/>
    <property type="molecule type" value="Genomic_DNA"/>
</dbReference>
<sequence>MDPHVLKTSSDIFKYFYEQGLPKFGPKIAKKLAQIPADYVYQELSKSYPNNCFIDSRCCLKYCNEVLDHEFERFDPDFKRLIYEKSSGIKCGNVSQSEINLRLKSKRTLNKMYSRAVNDYYNVLDKSMNTLIISGGKRRNENINLENLKNLRLG</sequence>
<reference evidence="1" key="1">
    <citation type="journal article" date="2020" name="Nature">
        <title>Giant virus diversity and host interactions through global metagenomics.</title>
        <authorList>
            <person name="Schulz F."/>
            <person name="Roux S."/>
            <person name="Paez-Espino D."/>
            <person name="Jungbluth S."/>
            <person name="Walsh D.A."/>
            <person name="Denef V.J."/>
            <person name="McMahon K.D."/>
            <person name="Konstantinidis K.T."/>
            <person name="Eloe-Fadrosh E.A."/>
            <person name="Kyrpides N.C."/>
            <person name="Woyke T."/>
        </authorList>
    </citation>
    <scope>NUCLEOTIDE SEQUENCE</scope>
    <source>
        <strain evidence="1">GVMAG-M-3300023184-53</strain>
    </source>
</reference>
<evidence type="ECO:0000313" key="1">
    <source>
        <dbReference type="EMBL" id="QHT89069.1"/>
    </source>
</evidence>